<name>A0ABU3UHI8_9ACTN</name>
<dbReference type="EMBL" id="JARAKF010000001">
    <property type="protein sequence ID" value="MDU8993338.1"/>
    <property type="molecule type" value="Genomic_DNA"/>
</dbReference>
<dbReference type="RefSeq" id="WP_164406018.1">
    <property type="nucleotide sequence ID" value="NZ_CP107955.1"/>
</dbReference>
<evidence type="ECO:0000313" key="9">
    <source>
        <dbReference type="EMBL" id="MDU8993338.1"/>
    </source>
</evidence>
<evidence type="ECO:0000256" key="4">
    <source>
        <dbReference type="ARBA" id="ARBA00022989"/>
    </source>
</evidence>
<feature type="transmembrane region" description="Helical" evidence="7">
    <location>
        <begin position="206"/>
        <end position="224"/>
    </location>
</feature>
<evidence type="ECO:0000256" key="5">
    <source>
        <dbReference type="ARBA" id="ARBA00023065"/>
    </source>
</evidence>
<keyword evidence="2" id="KW-0813">Transport</keyword>
<feature type="transmembrane region" description="Helical" evidence="7">
    <location>
        <begin position="245"/>
        <end position="278"/>
    </location>
</feature>
<dbReference type="PANTHER" id="PTHR32468:SF0">
    <property type="entry name" value="K(+)_H(+) ANTIPORTER 1"/>
    <property type="match status" value="1"/>
</dbReference>
<keyword evidence="6 7" id="KW-0472">Membrane</keyword>
<protein>
    <submittedName>
        <fullName evidence="9">Cation:proton antiporter</fullName>
    </submittedName>
</protein>
<evidence type="ECO:0000259" key="8">
    <source>
        <dbReference type="Pfam" id="PF00999"/>
    </source>
</evidence>
<feature type="transmembrane region" description="Helical" evidence="7">
    <location>
        <begin position="384"/>
        <end position="406"/>
    </location>
</feature>
<organism evidence="9 10">
    <name type="scientific">Streptomyces mirabilis</name>
    <dbReference type="NCBI Taxonomy" id="68239"/>
    <lineage>
        <taxon>Bacteria</taxon>
        <taxon>Bacillati</taxon>
        <taxon>Actinomycetota</taxon>
        <taxon>Actinomycetes</taxon>
        <taxon>Kitasatosporales</taxon>
        <taxon>Streptomycetaceae</taxon>
        <taxon>Streptomyces</taxon>
    </lineage>
</organism>
<keyword evidence="5" id="KW-0406">Ion transport</keyword>
<dbReference type="InterPro" id="IPR006153">
    <property type="entry name" value="Cation/H_exchanger_TM"/>
</dbReference>
<feature type="domain" description="Cation/H+ exchanger transmembrane" evidence="8">
    <location>
        <begin position="22"/>
        <end position="403"/>
    </location>
</feature>
<dbReference type="InterPro" id="IPR050794">
    <property type="entry name" value="CPA2_transporter"/>
</dbReference>
<accession>A0ABU3UHI8</accession>
<dbReference type="Gene3D" id="1.20.1530.20">
    <property type="match status" value="1"/>
</dbReference>
<feature type="transmembrane region" description="Helical" evidence="7">
    <location>
        <begin position="177"/>
        <end position="200"/>
    </location>
</feature>
<evidence type="ECO:0000256" key="3">
    <source>
        <dbReference type="ARBA" id="ARBA00022692"/>
    </source>
</evidence>
<dbReference type="InterPro" id="IPR038770">
    <property type="entry name" value="Na+/solute_symporter_sf"/>
</dbReference>
<evidence type="ECO:0000256" key="6">
    <source>
        <dbReference type="ARBA" id="ARBA00023136"/>
    </source>
</evidence>
<feature type="transmembrane region" description="Helical" evidence="7">
    <location>
        <begin position="39"/>
        <end position="59"/>
    </location>
</feature>
<evidence type="ECO:0000256" key="7">
    <source>
        <dbReference type="SAM" id="Phobius"/>
    </source>
</evidence>
<dbReference type="Proteomes" id="UP001257627">
    <property type="component" value="Unassembled WGS sequence"/>
</dbReference>
<gene>
    <name evidence="9" type="ORF">PU648_13460</name>
</gene>
<keyword evidence="3 7" id="KW-0812">Transmembrane</keyword>
<evidence type="ECO:0000256" key="1">
    <source>
        <dbReference type="ARBA" id="ARBA00004141"/>
    </source>
</evidence>
<feature type="transmembrane region" description="Helical" evidence="7">
    <location>
        <begin position="141"/>
        <end position="165"/>
    </location>
</feature>
<comment type="subcellular location">
    <subcellularLocation>
        <location evidence="1">Membrane</location>
        <topology evidence="1">Multi-pass membrane protein</topology>
    </subcellularLocation>
</comment>
<dbReference type="PANTHER" id="PTHR32468">
    <property type="entry name" value="CATION/H + ANTIPORTER"/>
    <property type="match status" value="1"/>
</dbReference>
<feature type="transmembrane region" description="Helical" evidence="7">
    <location>
        <begin position="6"/>
        <end position="27"/>
    </location>
</feature>
<feature type="transmembrane region" description="Helical" evidence="7">
    <location>
        <begin position="65"/>
        <end position="87"/>
    </location>
</feature>
<keyword evidence="10" id="KW-1185">Reference proteome</keyword>
<dbReference type="Pfam" id="PF00999">
    <property type="entry name" value="Na_H_Exchanger"/>
    <property type="match status" value="1"/>
</dbReference>
<keyword evidence="4 7" id="KW-1133">Transmembrane helix</keyword>
<feature type="transmembrane region" description="Helical" evidence="7">
    <location>
        <begin position="323"/>
        <end position="343"/>
    </location>
</feature>
<sequence length="422" mass="43197">MGVADGVSFTARLAATLLAILLLALLGRRAARLLRQPEVVGEIMAGLFAGPFIVAFFGTDVLHSLLPAGTLGTLKLVSEGGLALFLVGTTHKLRLGVQRTVRRAAGPVALGAFVLPLVTGALLAGWLVWRGDADVRGHAPASAVVLMVAVSLSITAVPVLARILEERGMLGSVTGRVAMFAAILIDIAGWVLLSIAVGLASGSPAGFLRSMEVLAAGALLALGARRALGSRLGTGMVTRARRRTALVIGALAITLAFASERLGLTAVFGAVLLGLAVPATDSAPWESAVASVTRAGRGLVPVFFAVTGVTVLTAGFDDTPWGLVVVTVVLGALSKVGGGYLGARLGGQERRESLRIGVLMNTRGLTELVVLKVGYSAGVLSPPLFLAMVVMALTTTAMTGPCLQLLKTREPRAERVSAGAVT</sequence>
<feature type="transmembrane region" description="Helical" evidence="7">
    <location>
        <begin position="108"/>
        <end position="129"/>
    </location>
</feature>
<evidence type="ECO:0000313" key="10">
    <source>
        <dbReference type="Proteomes" id="UP001257627"/>
    </source>
</evidence>
<feature type="transmembrane region" description="Helical" evidence="7">
    <location>
        <begin position="298"/>
        <end position="316"/>
    </location>
</feature>
<evidence type="ECO:0000256" key="2">
    <source>
        <dbReference type="ARBA" id="ARBA00022448"/>
    </source>
</evidence>
<proteinExistence type="predicted"/>
<comment type="caution">
    <text evidence="9">The sequence shown here is derived from an EMBL/GenBank/DDBJ whole genome shotgun (WGS) entry which is preliminary data.</text>
</comment>
<reference evidence="9 10" key="1">
    <citation type="submission" date="2023-02" db="EMBL/GenBank/DDBJ databases">
        <authorList>
            <person name="Maleckis M."/>
        </authorList>
    </citation>
    <scope>NUCLEOTIDE SEQUENCE [LARGE SCALE GENOMIC DNA]</scope>
    <source>
        <strain evidence="9 10">P8-A2</strain>
    </source>
</reference>